<feature type="coiled-coil region" evidence="1">
    <location>
        <begin position="397"/>
        <end position="424"/>
    </location>
</feature>
<proteinExistence type="predicted"/>
<evidence type="ECO:0000256" key="1">
    <source>
        <dbReference type="SAM" id="Coils"/>
    </source>
</evidence>
<sequence>MATGIGRKRDADIAKDDALPFDLDKIDLRKVPPYGPKSEQAPRSVTMTKEWQVLEEGRGLIVGLVVGPFTRSEHHTKVTDELVERTQRDLLDPKREDIVVCISGNMGGGKSATLNSLFENGSVAREGDSGSSCTLASNRFTKAQSEQKSPYLAEVFLFPVAERREILAGYLRDYFRASHGTGDEEDGSGQANTNPAIKDEVAGVLVALFKEYPQCRSKKEARHFLDGADSEDDLEILVKLFDWDEKLVKRTTGGGAKTITLTASTPGELIAQLDGFATEVVDEDDGCTGASMWPFVSLIEFRFHDPTTSLGITFLDTPGLSDHNQTRRRSANKYCKTKTHSIIVSDAARAKDDPMVANEAKLMSQRGPDRVVIVLPKSDIIGDATMPPGTRKDKQKAKELRNQCQAAVKAAEQCEERMAKCEEEGDEDQAMVLNKQKRKLDVWVKYTDNREKAHRIRMRSESSKETIREKLQDLTHTTRPTPVFAVSNKLYNQHLAGFSPKDTPVLSVDETAIPDLRRLISTFPNEARLNEARHHQITVIPSLLKRFALYTARTPLERKSDMEKYVLRPLVKYEEIIKGAIDPFAMALKERIVDPLRTEESSWIQSARALCERWEDANKTTPFLQLINRDGHRRGGKSGAVNMSGDLIALRSKKISGLFERAVQYHNSFEKSMLEELDDLAADMLTDLREDPNYGFVDLEPFLDYINTEKTRIPHAVRQSCQRILEGLENIQRKATLIDEDAYVVEAMAPVYKDVALLKAGKGPNKLPRPKCGWPQHRKNTFKQQVTRIDGIWAMVYTGVQSDVVALLQTEQAALNHSVGAVFKDFQSGFDMMCDTKVVSDPKEKALQEELKVNLKQAEQHLNGPMRKAFDALWKEFH</sequence>
<dbReference type="EMBL" id="CP099419">
    <property type="protein sequence ID" value="USW49512.1"/>
    <property type="molecule type" value="Genomic_DNA"/>
</dbReference>
<dbReference type="Proteomes" id="UP001056384">
    <property type="component" value="Chromosome 2"/>
</dbReference>
<evidence type="ECO:0000259" key="2">
    <source>
        <dbReference type="Pfam" id="PF24564"/>
    </source>
</evidence>
<dbReference type="SUPFAM" id="SSF52540">
    <property type="entry name" value="P-loop containing nucleoside triphosphate hydrolases"/>
    <property type="match status" value="1"/>
</dbReference>
<dbReference type="Gene3D" id="3.40.50.300">
    <property type="entry name" value="P-loop containing nucleotide triphosphate hydrolases"/>
    <property type="match status" value="1"/>
</dbReference>
<keyword evidence="4" id="KW-1185">Reference proteome</keyword>
<keyword evidence="3" id="KW-0378">Hydrolase</keyword>
<dbReference type="Pfam" id="PF24564">
    <property type="entry name" value="DUF7605"/>
    <property type="match status" value="1"/>
</dbReference>
<reference evidence="3" key="1">
    <citation type="submission" date="2022-06" db="EMBL/GenBank/DDBJ databases">
        <title>Complete genome sequences of two strains of the flax pathogen Septoria linicola.</title>
        <authorList>
            <person name="Lapalu N."/>
            <person name="Simon A."/>
            <person name="Demenou B."/>
            <person name="Paumier D."/>
            <person name="Guillot M.-P."/>
            <person name="Gout L."/>
            <person name="Valade R."/>
        </authorList>
    </citation>
    <scope>NUCLEOTIDE SEQUENCE</scope>
    <source>
        <strain evidence="3">SE15195</strain>
    </source>
</reference>
<dbReference type="InterPro" id="IPR056024">
    <property type="entry name" value="DUF7605"/>
</dbReference>
<accession>A0A9Q9AP32</accession>
<protein>
    <submittedName>
        <fullName evidence="3">P-loop containing nucleoside triphosphate hydrolase</fullName>
    </submittedName>
</protein>
<evidence type="ECO:0000313" key="4">
    <source>
        <dbReference type="Proteomes" id="UP001056384"/>
    </source>
</evidence>
<evidence type="ECO:0000313" key="3">
    <source>
        <dbReference type="EMBL" id="USW49512.1"/>
    </source>
</evidence>
<dbReference type="GO" id="GO:0016787">
    <property type="term" value="F:hydrolase activity"/>
    <property type="evidence" value="ECO:0007669"/>
    <property type="project" value="UniProtKB-KW"/>
</dbReference>
<dbReference type="PANTHER" id="PTHR36681">
    <property type="entry name" value="NUCLEAR GTPASE, GERMINAL CENTER-ASSOCIATED, TANDEM DUPLICATE 3"/>
    <property type="match status" value="1"/>
</dbReference>
<organism evidence="3 4">
    <name type="scientific">Septoria linicola</name>
    <dbReference type="NCBI Taxonomy" id="215465"/>
    <lineage>
        <taxon>Eukaryota</taxon>
        <taxon>Fungi</taxon>
        <taxon>Dikarya</taxon>
        <taxon>Ascomycota</taxon>
        <taxon>Pezizomycotina</taxon>
        <taxon>Dothideomycetes</taxon>
        <taxon>Dothideomycetidae</taxon>
        <taxon>Mycosphaerellales</taxon>
        <taxon>Mycosphaerellaceae</taxon>
        <taxon>Septoria</taxon>
    </lineage>
</organism>
<gene>
    <name evidence="3" type="ORF">Slin15195_G028310</name>
</gene>
<feature type="domain" description="DUF7605" evidence="2">
    <location>
        <begin position="600"/>
        <end position="755"/>
    </location>
</feature>
<keyword evidence="1" id="KW-0175">Coiled coil</keyword>
<dbReference type="InterPro" id="IPR027417">
    <property type="entry name" value="P-loop_NTPase"/>
</dbReference>
<dbReference type="PANTHER" id="PTHR36681:SF3">
    <property type="entry name" value="NUCLEAR GTPASE, GERMINAL CENTER-ASSOCIATED, TANDEM DUPLICATE 3"/>
    <property type="match status" value="1"/>
</dbReference>
<dbReference type="AlphaFoldDB" id="A0A9Q9AP32"/>
<name>A0A9Q9AP32_9PEZI</name>